<dbReference type="SUPFAM" id="SSF52833">
    <property type="entry name" value="Thioredoxin-like"/>
    <property type="match status" value="1"/>
</dbReference>
<dbReference type="NCBIfam" id="TIGR02174">
    <property type="entry name" value="CXXU_selWTH"/>
    <property type="match status" value="1"/>
</dbReference>
<dbReference type="Proteomes" id="UP000012073">
    <property type="component" value="Unassembled WGS sequence"/>
</dbReference>
<dbReference type="PANTHER" id="PTHR36417">
    <property type="entry name" value="SELENOPROTEIN DOMAIN PROTEIN (AFU_ORTHOLOGUE AFUA_1G05220)"/>
    <property type="match status" value="1"/>
</dbReference>
<dbReference type="GeneID" id="17317981"/>
<evidence type="ECO:0000313" key="3">
    <source>
        <dbReference type="Proteomes" id="UP000012073"/>
    </source>
</evidence>
<evidence type="ECO:0000256" key="1">
    <source>
        <dbReference type="ARBA" id="ARBA00023284"/>
    </source>
</evidence>
<organism evidence="2 3">
    <name type="scientific">Chondrus crispus</name>
    <name type="common">Carrageen Irish moss</name>
    <name type="synonym">Polymorpha crispa</name>
    <dbReference type="NCBI Taxonomy" id="2769"/>
    <lineage>
        <taxon>Eukaryota</taxon>
        <taxon>Rhodophyta</taxon>
        <taxon>Florideophyceae</taxon>
        <taxon>Rhodymeniophycidae</taxon>
        <taxon>Gigartinales</taxon>
        <taxon>Gigartinaceae</taxon>
        <taxon>Chondrus</taxon>
    </lineage>
</organism>
<sequence>MSAFLSSPLYFSRPTTSPFRKQTCFQSNVRRLTPHACAEEPRTRSSAALSPRVAFDYCTGCRWGLRAGWMAQELLVTFESELGEVALRPTKEAGTFDVWVDQDRVWCREEMRRFPEMKELKQLVRNAVVPGRSLGHSDN</sequence>
<dbReference type="AlphaFoldDB" id="R7QQ69"/>
<dbReference type="Gene3D" id="3.40.30.10">
    <property type="entry name" value="Glutaredoxin"/>
    <property type="match status" value="1"/>
</dbReference>
<accession>R7QQ69</accession>
<dbReference type="InterPro" id="IPR036249">
    <property type="entry name" value="Thioredoxin-like_sf"/>
</dbReference>
<dbReference type="KEGG" id="ccp:CHC_T00006874001"/>
<evidence type="ECO:0000313" key="2">
    <source>
        <dbReference type="EMBL" id="CDF39913.1"/>
    </source>
</evidence>
<dbReference type="OMA" id="PHACAEE"/>
<dbReference type="EMBL" id="HG002094">
    <property type="protein sequence ID" value="CDF39913.1"/>
    <property type="molecule type" value="Genomic_DNA"/>
</dbReference>
<reference evidence="3" key="1">
    <citation type="journal article" date="2013" name="Proc. Natl. Acad. Sci. U.S.A.">
        <title>Genome structure and metabolic features in the red seaweed Chondrus crispus shed light on evolution of the Archaeplastida.</title>
        <authorList>
            <person name="Collen J."/>
            <person name="Porcel B."/>
            <person name="Carre W."/>
            <person name="Ball S.G."/>
            <person name="Chaparro C."/>
            <person name="Tonon T."/>
            <person name="Barbeyron T."/>
            <person name="Michel G."/>
            <person name="Noel B."/>
            <person name="Valentin K."/>
            <person name="Elias M."/>
            <person name="Artiguenave F."/>
            <person name="Arun A."/>
            <person name="Aury J.M."/>
            <person name="Barbosa-Neto J.F."/>
            <person name="Bothwell J.H."/>
            <person name="Bouget F.Y."/>
            <person name="Brillet L."/>
            <person name="Cabello-Hurtado F."/>
            <person name="Capella-Gutierrez S."/>
            <person name="Charrier B."/>
            <person name="Cladiere L."/>
            <person name="Cock J.M."/>
            <person name="Coelho S.M."/>
            <person name="Colleoni C."/>
            <person name="Czjzek M."/>
            <person name="Da Silva C."/>
            <person name="Delage L."/>
            <person name="Denoeud F."/>
            <person name="Deschamps P."/>
            <person name="Dittami S.M."/>
            <person name="Gabaldon T."/>
            <person name="Gachon C.M."/>
            <person name="Groisillier A."/>
            <person name="Herve C."/>
            <person name="Jabbari K."/>
            <person name="Katinka M."/>
            <person name="Kloareg B."/>
            <person name="Kowalczyk N."/>
            <person name="Labadie K."/>
            <person name="Leblanc C."/>
            <person name="Lopez P.J."/>
            <person name="McLachlan D.H."/>
            <person name="Meslet-Cladiere L."/>
            <person name="Moustafa A."/>
            <person name="Nehr Z."/>
            <person name="Nyvall Collen P."/>
            <person name="Panaud O."/>
            <person name="Partensky F."/>
            <person name="Poulain J."/>
            <person name="Rensing S.A."/>
            <person name="Rousvoal S."/>
            <person name="Samson G."/>
            <person name="Symeonidi A."/>
            <person name="Weissenbach J."/>
            <person name="Zambounis A."/>
            <person name="Wincker P."/>
            <person name="Boyen C."/>
        </authorList>
    </citation>
    <scope>NUCLEOTIDE SEQUENCE [LARGE SCALE GENOMIC DNA]</scope>
    <source>
        <strain evidence="3">cv. Stackhouse</strain>
    </source>
</reference>
<dbReference type="Pfam" id="PF10262">
    <property type="entry name" value="Rdx"/>
    <property type="match status" value="1"/>
</dbReference>
<name>R7QQ69_CHOCR</name>
<gene>
    <name evidence="2" type="ORF">CHC_T00006874001</name>
</gene>
<dbReference type="RefSeq" id="XP_005710207.1">
    <property type="nucleotide sequence ID" value="XM_005710150.1"/>
</dbReference>
<keyword evidence="1" id="KW-0676">Redox-active center</keyword>
<protein>
    <submittedName>
        <fullName evidence="2">Uncharacterized protein</fullName>
    </submittedName>
</protein>
<proteinExistence type="predicted"/>
<dbReference type="Gramene" id="CDF39913">
    <property type="protein sequence ID" value="CDF39913"/>
    <property type="gene ID" value="CHC_T00006874001"/>
</dbReference>
<keyword evidence="3" id="KW-1185">Reference proteome</keyword>
<dbReference type="InterPro" id="IPR011893">
    <property type="entry name" value="Selenoprotein_Rdx-typ"/>
</dbReference>
<dbReference type="OrthoDB" id="60822at2759"/>
<dbReference type="PANTHER" id="PTHR36417:SF2">
    <property type="entry name" value="SELENOPROTEIN DOMAIN PROTEIN (AFU_ORTHOLOGUE AFUA_1G05220)"/>
    <property type="match status" value="1"/>
</dbReference>